<proteinExistence type="predicted"/>
<keyword evidence="3 5" id="KW-1133">Transmembrane helix</keyword>
<feature type="transmembrane region" description="Helical" evidence="5">
    <location>
        <begin position="330"/>
        <end position="348"/>
    </location>
</feature>
<evidence type="ECO:0000256" key="3">
    <source>
        <dbReference type="ARBA" id="ARBA00022989"/>
    </source>
</evidence>
<name>A0A844YX27_9SPHN</name>
<dbReference type="EMBL" id="WTYV01000002">
    <property type="protein sequence ID" value="MXO71596.1"/>
    <property type="molecule type" value="Genomic_DNA"/>
</dbReference>
<dbReference type="Proteomes" id="UP000466966">
    <property type="component" value="Unassembled WGS sequence"/>
</dbReference>
<dbReference type="RefSeq" id="WP_160771496.1">
    <property type="nucleotide sequence ID" value="NZ_WTYV01000002.1"/>
</dbReference>
<dbReference type="InterPro" id="IPR010364">
    <property type="entry name" value="Uncharacterised_IM_CreD"/>
</dbReference>
<keyword evidence="2 5" id="KW-0812">Transmembrane</keyword>
<gene>
    <name evidence="6" type="ORF">GRI99_08055</name>
</gene>
<dbReference type="AlphaFoldDB" id="A0A844YX27"/>
<protein>
    <submittedName>
        <fullName evidence="6">Cell envelope integrity protein CreD</fullName>
    </submittedName>
</protein>
<comment type="subcellular location">
    <subcellularLocation>
        <location evidence="1">Membrane</location>
        <topology evidence="1">Multi-pass membrane protein</topology>
    </subcellularLocation>
</comment>
<evidence type="ECO:0000313" key="7">
    <source>
        <dbReference type="Proteomes" id="UP000466966"/>
    </source>
</evidence>
<dbReference type="SUPFAM" id="SSF144091">
    <property type="entry name" value="Rhomboid-like"/>
    <property type="match status" value="1"/>
</dbReference>
<comment type="caution">
    <text evidence="6">The sequence shown here is derived from an EMBL/GenBank/DDBJ whole genome shotgun (WGS) entry which is preliminary data.</text>
</comment>
<dbReference type="PANTHER" id="PTHR30092:SF0">
    <property type="entry name" value="INNER MEMBRANE PROTEIN CRED"/>
    <property type="match status" value="1"/>
</dbReference>
<evidence type="ECO:0000313" key="6">
    <source>
        <dbReference type="EMBL" id="MXO71596.1"/>
    </source>
</evidence>
<dbReference type="GO" id="GO:0005886">
    <property type="term" value="C:plasma membrane"/>
    <property type="evidence" value="ECO:0007669"/>
    <property type="project" value="TreeGrafter"/>
</dbReference>
<feature type="transmembrane region" description="Helical" evidence="5">
    <location>
        <begin position="354"/>
        <end position="375"/>
    </location>
</feature>
<evidence type="ECO:0000256" key="2">
    <source>
        <dbReference type="ARBA" id="ARBA00022692"/>
    </source>
</evidence>
<dbReference type="OrthoDB" id="9791851at2"/>
<feature type="transmembrane region" description="Helical" evidence="5">
    <location>
        <begin position="382"/>
        <end position="399"/>
    </location>
</feature>
<evidence type="ECO:0000256" key="4">
    <source>
        <dbReference type="ARBA" id="ARBA00023136"/>
    </source>
</evidence>
<evidence type="ECO:0000256" key="1">
    <source>
        <dbReference type="ARBA" id="ARBA00004141"/>
    </source>
</evidence>
<evidence type="ECO:0000256" key="5">
    <source>
        <dbReference type="SAM" id="Phobius"/>
    </source>
</evidence>
<sequence>MFRTRNPAIRLFLAGFVAVLLMIPLMMVYWLVYDRESQSQTAQAAITAGWGGPQTITGPVLVIPFEREVSTTETENGTTRNRITHERRELFVSPTRQSVTTTINPDRKRYAIYESVVFDSALSGTARFVLPADLPRIGVDPASLQFDRAELRFGVSDPRGLTSDAQVTAAGEVLPLQPGKGPAITGGAGFSAPLAWNGAGDLAVAWRYGLRGSHSLGLVPRGGETEWQVSSAWQHPGFTGSFLPDERRLGAEGFTATYAGITNLALGQPLATLEDDSVTQPATISLVDPVDLYSQVDRSVKYGFLFIGFTFAAFLLFDLVGGARVASAEYLLAGTGLVLFFVLLLAFAEVIGFALAYVVAAAAIIGLLTAYSAAVLGTWRRAGFMGGLLAGLYALLYVLLNLETYSLLIGSVLLFVALAGIMYLTRAIDWSAVSVREEGEA</sequence>
<reference evidence="6 7" key="1">
    <citation type="submission" date="2019-12" db="EMBL/GenBank/DDBJ databases">
        <title>Genomic-based taxomic classification of the family Erythrobacteraceae.</title>
        <authorList>
            <person name="Xu L."/>
        </authorList>
    </citation>
    <scope>NUCLEOTIDE SEQUENCE [LARGE SCALE GENOMIC DNA]</scope>
    <source>
        <strain evidence="6 7">M0322</strain>
    </source>
</reference>
<dbReference type="Pfam" id="PF06123">
    <property type="entry name" value="CreD"/>
    <property type="match status" value="1"/>
</dbReference>
<keyword evidence="4 5" id="KW-0472">Membrane</keyword>
<dbReference type="PANTHER" id="PTHR30092">
    <property type="entry name" value="INNER MEMBRANE PROTEIN CRED"/>
    <property type="match status" value="1"/>
</dbReference>
<feature type="transmembrane region" description="Helical" evidence="5">
    <location>
        <begin position="302"/>
        <end position="323"/>
    </location>
</feature>
<dbReference type="NCBIfam" id="NF008712">
    <property type="entry name" value="PRK11715.1-1"/>
    <property type="match status" value="1"/>
</dbReference>
<dbReference type="InterPro" id="IPR035952">
    <property type="entry name" value="Rhomboid-like_sf"/>
</dbReference>
<dbReference type="PIRSF" id="PIRSF004548">
    <property type="entry name" value="CreD"/>
    <property type="match status" value="1"/>
</dbReference>
<organism evidence="6 7">
    <name type="scientific">Alteraurantiacibacter buctensis</name>
    <dbReference type="NCBI Taxonomy" id="1503981"/>
    <lineage>
        <taxon>Bacteria</taxon>
        <taxon>Pseudomonadati</taxon>
        <taxon>Pseudomonadota</taxon>
        <taxon>Alphaproteobacteria</taxon>
        <taxon>Sphingomonadales</taxon>
        <taxon>Erythrobacteraceae</taxon>
        <taxon>Alteraurantiacibacter</taxon>
    </lineage>
</organism>
<feature type="transmembrane region" description="Helical" evidence="5">
    <location>
        <begin position="12"/>
        <end position="32"/>
    </location>
</feature>
<accession>A0A844YX27</accession>
<keyword evidence="7" id="KW-1185">Reference proteome</keyword>
<feature type="transmembrane region" description="Helical" evidence="5">
    <location>
        <begin position="405"/>
        <end position="424"/>
    </location>
</feature>